<keyword evidence="3" id="KW-1185">Reference proteome</keyword>
<evidence type="ECO:0000256" key="1">
    <source>
        <dbReference type="SAM" id="Phobius"/>
    </source>
</evidence>
<feature type="transmembrane region" description="Helical" evidence="1">
    <location>
        <begin position="15"/>
        <end position="32"/>
    </location>
</feature>
<dbReference type="Proteomes" id="UP000828390">
    <property type="component" value="Unassembled WGS sequence"/>
</dbReference>
<keyword evidence="1" id="KW-1133">Transmembrane helix</keyword>
<reference evidence="2" key="1">
    <citation type="journal article" date="2019" name="bioRxiv">
        <title>The Genome of the Zebra Mussel, Dreissena polymorpha: A Resource for Invasive Species Research.</title>
        <authorList>
            <person name="McCartney M.A."/>
            <person name="Auch B."/>
            <person name="Kono T."/>
            <person name="Mallez S."/>
            <person name="Zhang Y."/>
            <person name="Obille A."/>
            <person name="Becker A."/>
            <person name="Abrahante J.E."/>
            <person name="Garbe J."/>
            <person name="Badalamenti J.P."/>
            <person name="Herman A."/>
            <person name="Mangelson H."/>
            <person name="Liachko I."/>
            <person name="Sullivan S."/>
            <person name="Sone E.D."/>
            <person name="Koren S."/>
            <person name="Silverstein K.A.T."/>
            <person name="Beckman K.B."/>
            <person name="Gohl D.M."/>
        </authorList>
    </citation>
    <scope>NUCLEOTIDE SEQUENCE</scope>
    <source>
        <strain evidence="2">Duluth1</strain>
        <tissue evidence="2">Whole animal</tissue>
    </source>
</reference>
<evidence type="ECO:0000313" key="2">
    <source>
        <dbReference type="EMBL" id="KAH3704196.1"/>
    </source>
</evidence>
<gene>
    <name evidence="2" type="ORF">DPMN_079252</name>
</gene>
<dbReference type="EMBL" id="JAIWYP010000015">
    <property type="protein sequence ID" value="KAH3704196.1"/>
    <property type="molecule type" value="Genomic_DNA"/>
</dbReference>
<protein>
    <submittedName>
        <fullName evidence="2">Uncharacterized protein</fullName>
    </submittedName>
</protein>
<accession>A0A9D3YQE9</accession>
<organism evidence="2 3">
    <name type="scientific">Dreissena polymorpha</name>
    <name type="common">Zebra mussel</name>
    <name type="synonym">Mytilus polymorpha</name>
    <dbReference type="NCBI Taxonomy" id="45954"/>
    <lineage>
        <taxon>Eukaryota</taxon>
        <taxon>Metazoa</taxon>
        <taxon>Spiralia</taxon>
        <taxon>Lophotrochozoa</taxon>
        <taxon>Mollusca</taxon>
        <taxon>Bivalvia</taxon>
        <taxon>Autobranchia</taxon>
        <taxon>Heteroconchia</taxon>
        <taxon>Euheterodonta</taxon>
        <taxon>Imparidentia</taxon>
        <taxon>Neoheterodontei</taxon>
        <taxon>Myida</taxon>
        <taxon>Dreissenoidea</taxon>
        <taxon>Dreissenidae</taxon>
        <taxon>Dreissena</taxon>
    </lineage>
</organism>
<keyword evidence="1" id="KW-0812">Transmembrane</keyword>
<evidence type="ECO:0000313" key="3">
    <source>
        <dbReference type="Proteomes" id="UP000828390"/>
    </source>
</evidence>
<keyword evidence="1" id="KW-0472">Membrane</keyword>
<comment type="caution">
    <text evidence="2">The sequence shown here is derived from an EMBL/GenBank/DDBJ whole genome shotgun (WGS) entry which is preliminary data.</text>
</comment>
<reference evidence="2" key="2">
    <citation type="submission" date="2020-11" db="EMBL/GenBank/DDBJ databases">
        <authorList>
            <person name="McCartney M.A."/>
            <person name="Auch B."/>
            <person name="Kono T."/>
            <person name="Mallez S."/>
            <person name="Becker A."/>
            <person name="Gohl D.M."/>
            <person name="Silverstein K.A.T."/>
            <person name="Koren S."/>
            <person name="Bechman K.B."/>
            <person name="Herman A."/>
            <person name="Abrahante J.E."/>
            <person name="Garbe J."/>
        </authorList>
    </citation>
    <scope>NUCLEOTIDE SEQUENCE</scope>
    <source>
        <strain evidence="2">Duluth1</strain>
        <tissue evidence="2">Whole animal</tissue>
    </source>
</reference>
<sequence length="151" mass="17479">MICCALGSLAIKNIFINYGLLFSYFAFSIINFRNSEKSSLYIIFPGVCLAEFTGQSPFDKLKDHYYNKLTHKDFKNSFFKAGCPWLQESTECVACGRHFGHCCSLMQHMFDKSRRVDVEGDQHRMMTMKGVVEPICCKYFTKRFAFCGHWA</sequence>
<dbReference type="AlphaFoldDB" id="A0A9D3YQE9"/>
<name>A0A9D3YQE9_DREPO</name>
<proteinExistence type="predicted"/>